<dbReference type="InterPro" id="IPR001633">
    <property type="entry name" value="EAL_dom"/>
</dbReference>
<dbReference type="Pfam" id="PF00990">
    <property type="entry name" value="GGDEF"/>
    <property type="match status" value="1"/>
</dbReference>
<keyword evidence="4" id="KW-1185">Reference proteome</keyword>
<dbReference type="PANTHER" id="PTHR33121">
    <property type="entry name" value="CYCLIC DI-GMP PHOSPHODIESTERASE PDEF"/>
    <property type="match status" value="1"/>
</dbReference>
<dbReference type="Pfam" id="PF13185">
    <property type="entry name" value="GAF_2"/>
    <property type="match status" value="1"/>
</dbReference>
<dbReference type="Gene3D" id="3.30.70.270">
    <property type="match status" value="1"/>
</dbReference>
<evidence type="ECO:0000313" key="3">
    <source>
        <dbReference type="EMBL" id="MBB6511215.1"/>
    </source>
</evidence>
<reference evidence="3 4" key="1">
    <citation type="submission" date="2020-08" db="EMBL/GenBank/DDBJ databases">
        <title>The Agave Microbiome: Exploring the role of microbial communities in plant adaptations to desert environments.</title>
        <authorList>
            <person name="Partida-Martinez L.P."/>
        </authorList>
    </citation>
    <scope>NUCLEOTIDE SEQUENCE [LARGE SCALE GENOMIC DNA]</scope>
    <source>
        <strain evidence="3 4">AS3.12</strain>
    </source>
</reference>
<dbReference type="InterPro" id="IPR050706">
    <property type="entry name" value="Cyclic-di-GMP_PDE-like"/>
</dbReference>
<dbReference type="SUPFAM" id="SSF55073">
    <property type="entry name" value="Nucleotide cyclase"/>
    <property type="match status" value="1"/>
</dbReference>
<dbReference type="InterPro" id="IPR000160">
    <property type="entry name" value="GGDEF_dom"/>
</dbReference>
<dbReference type="RefSeq" id="WP_184656187.1">
    <property type="nucleotide sequence ID" value="NZ_JACHBU010000025.1"/>
</dbReference>
<dbReference type="GO" id="GO:0071111">
    <property type="term" value="F:cyclic-guanylate-specific phosphodiesterase activity"/>
    <property type="evidence" value="ECO:0007669"/>
    <property type="project" value="InterPro"/>
</dbReference>
<proteinExistence type="predicted"/>
<dbReference type="AlphaFoldDB" id="A0A7X0JPY7"/>
<dbReference type="CDD" id="cd01949">
    <property type="entry name" value="GGDEF"/>
    <property type="match status" value="1"/>
</dbReference>
<dbReference type="Gene3D" id="3.20.20.450">
    <property type="entry name" value="EAL domain"/>
    <property type="match status" value="1"/>
</dbReference>
<dbReference type="PROSITE" id="PS50883">
    <property type="entry name" value="EAL"/>
    <property type="match status" value="1"/>
</dbReference>
<dbReference type="InterPro" id="IPR035919">
    <property type="entry name" value="EAL_sf"/>
</dbReference>
<dbReference type="SUPFAM" id="SSF55781">
    <property type="entry name" value="GAF domain-like"/>
    <property type="match status" value="1"/>
</dbReference>
<dbReference type="CDD" id="cd01948">
    <property type="entry name" value="EAL"/>
    <property type="match status" value="1"/>
</dbReference>
<dbReference type="Pfam" id="PF00563">
    <property type="entry name" value="EAL"/>
    <property type="match status" value="1"/>
</dbReference>
<dbReference type="Proteomes" id="UP000585437">
    <property type="component" value="Unassembled WGS sequence"/>
</dbReference>
<dbReference type="NCBIfam" id="TIGR00254">
    <property type="entry name" value="GGDEF"/>
    <property type="match status" value="1"/>
</dbReference>
<dbReference type="PROSITE" id="PS50887">
    <property type="entry name" value="GGDEF"/>
    <property type="match status" value="1"/>
</dbReference>
<dbReference type="EMBL" id="JACHBU010000025">
    <property type="protein sequence ID" value="MBB6511215.1"/>
    <property type="molecule type" value="Genomic_DNA"/>
</dbReference>
<feature type="domain" description="EAL" evidence="1">
    <location>
        <begin position="336"/>
        <end position="591"/>
    </location>
</feature>
<name>A0A7X0JPY7_9HYPH</name>
<gene>
    <name evidence="3" type="ORF">F4695_004613</name>
</gene>
<dbReference type="SMART" id="SM00052">
    <property type="entry name" value="EAL"/>
    <property type="match status" value="1"/>
</dbReference>
<evidence type="ECO:0000259" key="1">
    <source>
        <dbReference type="PROSITE" id="PS50883"/>
    </source>
</evidence>
<dbReference type="SMART" id="SM00065">
    <property type="entry name" value="GAF"/>
    <property type="match status" value="1"/>
</dbReference>
<organism evidence="3 4">
    <name type="scientific">Rhizobium soli</name>
    <dbReference type="NCBI Taxonomy" id="424798"/>
    <lineage>
        <taxon>Bacteria</taxon>
        <taxon>Pseudomonadati</taxon>
        <taxon>Pseudomonadota</taxon>
        <taxon>Alphaproteobacteria</taxon>
        <taxon>Hyphomicrobiales</taxon>
        <taxon>Rhizobiaceae</taxon>
        <taxon>Rhizobium/Agrobacterium group</taxon>
        <taxon>Rhizobium</taxon>
    </lineage>
</organism>
<comment type="caution">
    <text evidence="3">The sequence shown here is derived from an EMBL/GenBank/DDBJ whole genome shotgun (WGS) entry which is preliminary data.</text>
</comment>
<accession>A0A7X0JPY7</accession>
<dbReference type="InterPro" id="IPR029787">
    <property type="entry name" value="Nucleotide_cyclase"/>
</dbReference>
<evidence type="ECO:0000313" key="4">
    <source>
        <dbReference type="Proteomes" id="UP000585437"/>
    </source>
</evidence>
<dbReference type="InterPro" id="IPR003018">
    <property type="entry name" value="GAF"/>
</dbReference>
<protein>
    <submittedName>
        <fullName evidence="3">Diguanylate cyclase (GGDEF)-like protein</fullName>
    </submittedName>
</protein>
<sequence>MILKLQNTILEMIARGEALQATIERLCVETEALLIGTVCSVLLVRDERLQALAGPSLPQSFQEALDGLPIGGFIGSCDTTAFQGEAVTVTEIEHDPLWAGFNAIALPLGFKARWSTPICSGGRVVATFTFYFQDCRGPNELEQRIVNACTHLCAIAIERDDRVRERQRLTYTDVLTGLPNRAAFNQVLSALAGRAGGGWAVILADLDNLKVINDTFGHGAGDELIQIVAKRIDAVAGTGRAFRIGGDEFAVVVESDTTSPLSTLAGRLLEAIKGQAHCGDHVVLPSATLGGCVASPDEPADQVRQGADVALYHAKERSRGQFVEHRPGLGTALTRRFRAIRDVSLALVEKQIHPYYQPIVRLDSGEVVGFEALCRMSKASGDIIAAANFHEATKDAHVAAELTQCMLQRVARDMRSWLNRGLPLQHVGINLSAADFHAGRLQERICTVFADAGVPLDHVILEVTESVYLGHRDHVVADEIKLLRSCGMRVALDDFGTGFASLTHLLTVPVDIIKIDKSFVDRLTPDDGAVVIVEGLVSIANKLGLRVVAEGIETDLQLKQLVSFGCKLGQGYLFSRAVDADAAASLMALYGQHVGNDHEPLRA</sequence>
<dbReference type="InterPro" id="IPR029016">
    <property type="entry name" value="GAF-like_dom_sf"/>
</dbReference>
<evidence type="ECO:0000259" key="2">
    <source>
        <dbReference type="PROSITE" id="PS50887"/>
    </source>
</evidence>
<dbReference type="SUPFAM" id="SSF141868">
    <property type="entry name" value="EAL domain-like"/>
    <property type="match status" value="1"/>
</dbReference>
<dbReference type="PANTHER" id="PTHR33121:SF70">
    <property type="entry name" value="SIGNALING PROTEIN YKOW"/>
    <property type="match status" value="1"/>
</dbReference>
<dbReference type="SMART" id="SM00267">
    <property type="entry name" value="GGDEF"/>
    <property type="match status" value="1"/>
</dbReference>
<dbReference type="InterPro" id="IPR043128">
    <property type="entry name" value="Rev_trsase/Diguanyl_cyclase"/>
</dbReference>
<dbReference type="Gene3D" id="3.30.450.40">
    <property type="match status" value="1"/>
</dbReference>
<feature type="domain" description="GGDEF" evidence="2">
    <location>
        <begin position="197"/>
        <end position="327"/>
    </location>
</feature>